<feature type="region of interest" description="Disordered" evidence="1">
    <location>
        <begin position="26"/>
        <end position="70"/>
    </location>
</feature>
<evidence type="ECO:0000256" key="1">
    <source>
        <dbReference type="SAM" id="MobiDB-lite"/>
    </source>
</evidence>
<dbReference type="Proteomes" id="UP000199137">
    <property type="component" value="Unassembled WGS sequence"/>
</dbReference>
<organism evidence="2 3">
    <name type="scientific">Amycolatopsis rubida</name>
    <dbReference type="NCBI Taxonomy" id="112413"/>
    <lineage>
        <taxon>Bacteria</taxon>
        <taxon>Bacillati</taxon>
        <taxon>Actinomycetota</taxon>
        <taxon>Actinomycetes</taxon>
        <taxon>Pseudonocardiales</taxon>
        <taxon>Pseudonocardiaceae</taxon>
        <taxon>Amycolatopsis</taxon>
    </lineage>
</organism>
<dbReference type="AlphaFoldDB" id="A0A1I5NQZ2"/>
<name>A0A1I5NQZ2_9PSEU</name>
<reference evidence="2 3" key="1">
    <citation type="submission" date="2016-10" db="EMBL/GenBank/DDBJ databases">
        <authorList>
            <person name="de Groot N.N."/>
        </authorList>
    </citation>
    <scope>NUCLEOTIDE SEQUENCE [LARGE SCALE GENOMIC DNA]</scope>
    <source>
        <strain evidence="2 3">DSM 44637</strain>
    </source>
</reference>
<evidence type="ECO:0000313" key="2">
    <source>
        <dbReference type="EMBL" id="SFP24070.1"/>
    </source>
</evidence>
<feature type="compositionally biased region" description="Basic and acidic residues" evidence="1">
    <location>
        <begin position="26"/>
        <end position="35"/>
    </location>
</feature>
<dbReference type="EMBL" id="FOWC01000004">
    <property type="protein sequence ID" value="SFP24070.1"/>
    <property type="molecule type" value="Genomic_DNA"/>
</dbReference>
<feature type="compositionally biased region" description="Basic and acidic residues" evidence="1">
    <location>
        <begin position="53"/>
        <end position="67"/>
    </location>
</feature>
<sequence>MLLREGATCGADPAPELSAAHTEILRETVADEDVARTNPRAGTPRSRAAPSDARPRGRPDSPGHRLEACTPCDAASRDALRLLASR</sequence>
<gene>
    <name evidence="2" type="ORF">SAMN05421854_104489</name>
</gene>
<dbReference type="STRING" id="112413.SAMN05421854_104489"/>
<protein>
    <submittedName>
        <fullName evidence="2">Uncharacterized protein</fullName>
    </submittedName>
</protein>
<evidence type="ECO:0000313" key="3">
    <source>
        <dbReference type="Proteomes" id="UP000199137"/>
    </source>
</evidence>
<proteinExistence type="predicted"/>
<accession>A0A1I5NQZ2</accession>